<dbReference type="InterPro" id="IPR008979">
    <property type="entry name" value="Galactose-bd-like_sf"/>
</dbReference>
<feature type="domain" description="SUEL-type lectin" evidence="11">
    <location>
        <begin position="422"/>
        <end position="504"/>
    </location>
</feature>
<dbReference type="InterPro" id="IPR000922">
    <property type="entry name" value="Lectin_gal-bd_dom"/>
</dbReference>
<comment type="similarity">
    <text evidence="3">Belongs to the glycosyl hydrolase 35 family.</text>
</comment>
<name>A0ABD1NGD6_9FABA</name>
<dbReference type="InterPro" id="IPR048913">
    <property type="entry name" value="BetaGal_gal-bd"/>
</dbReference>
<evidence type="ECO:0000259" key="11">
    <source>
        <dbReference type="PROSITE" id="PS50228"/>
    </source>
</evidence>
<evidence type="ECO:0000313" key="13">
    <source>
        <dbReference type="Proteomes" id="UP001603857"/>
    </source>
</evidence>
<dbReference type="Pfam" id="PF02140">
    <property type="entry name" value="SUEL_Lectin"/>
    <property type="match status" value="1"/>
</dbReference>
<evidence type="ECO:0000256" key="2">
    <source>
        <dbReference type="ARBA" id="ARBA00004271"/>
    </source>
</evidence>
<comment type="caution">
    <text evidence="12">The sequence shown here is derived from an EMBL/GenBank/DDBJ whole genome shotgun (WGS) entry which is preliminary data.</text>
</comment>
<keyword evidence="9" id="KW-0325">Glycoprotein</keyword>
<keyword evidence="7" id="KW-0732">Signal</keyword>
<comment type="subcellular location">
    <subcellularLocation>
        <location evidence="2">Secreted</location>
        <location evidence="2">Extracellular space</location>
        <location evidence="2">Apoplast</location>
    </subcellularLocation>
</comment>
<dbReference type="AlphaFoldDB" id="A0ABD1NGD6"/>
<evidence type="ECO:0000256" key="4">
    <source>
        <dbReference type="ARBA" id="ARBA00012756"/>
    </source>
</evidence>
<keyword evidence="8" id="KW-0378">Hydrolase</keyword>
<keyword evidence="13" id="KW-1185">Reference proteome</keyword>
<dbReference type="Pfam" id="PF17834">
    <property type="entry name" value="GHD"/>
    <property type="match status" value="1"/>
</dbReference>
<dbReference type="InterPro" id="IPR001944">
    <property type="entry name" value="Glycoside_Hdrlase_35"/>
</dbReference>
<dbReference type="SUPFAM" id="SSF49785">
    <property type="entry name" value="Galactose-binding domain-like"/>
    <property type="match status" value="2"/>
</dbReference>
<evidence type="ECO:0000256" key="3">
    <source>
        <dbReference type="ARBA" id="ARBA00009809"/>
    </source>
</evidence>
<dbReference type="Gene3D" id="2.60.120.740">
    <property type="match status" value="1"/>
</dbReference>
<evidence type="ECO:0000256" key="6">
    <source>
        <dbReference type="ARBA" id="ARBA00022525"/>
    </source>
</evidence>
<sequence>MGHLKELHRAIKLCEHVLLYGKSVNISLGPSVEADVYTDSSGACAAFISNVDDKNDKTVQFRNASYHLPAWSVSILPDCMNVVFNTAKVTSQKNIVAMIPESLQQSDKGVNSFKWGTVKEKPGIWGKPDFVKNGFVDLINTTKDTTDYLWHTTSIFVGENEEFLKNGRKPVLLIEPKGHALHAFVNQEYQGTGTGNGTHSAFTFKNPISLRAGKNEIALLCLTVGLQTAGPFYECVGAGLTSVKIEGLNNGTVDLSTYAWTYKMGVQGEHQRIYQEDGLNNVNWRSTSKPPKMQPLTWYKAIVDAPPGDEPVGLDMLHMGKGLAWLNGEEIGRYWPRKSEFKSEDCVKECDYRGKFNPDKCDTGCGEPTQRWCLREKGGDPEKVTFARRKISRTCALVPEDYPSVGLLSEGDDKIQNNDNIPFARLTCPSNTRISAVKFASFGTPSGSCGSYLKEDCHDPNSSIVVEKACLNKNDCVIKLSEENFEANLCPGLSRKLAVEAMCS</sequence>
<dbReference type="EMBL" id="JBGMDY010000001">
    <property type="protein sequence ID" value="KAL2347186.1"/>
    <property type="molecule type" value="Genomic_DNA"/>
</dbReference>
<dbReference type="Gene3D" id="2.60.120.260">
    <property type="entry name" value="Galactose-binding domain-like"/>
    <property type="match status" value="1"/>
</dbReference>
<evidence type="ECO:0000256" key="10">
    <source>
        <dbReference type="ARBA" id="ARBA00023295"/>
    </source>
</evidence>
<gene>
    <name evidence="12" type="ORF">Fmac_001186</name>
</gene>
<dbReference type="Pfam" id="PF21467">
    <property type="entry name" value="BetaGal_gal-bd"/>
    <property type="match status" value="1"/>
</dbReference>
<dbReference type="InterPro" id="IPR041392">
    <property type="entry name" value="GHD"/>
</dbReference>
<keyword evidence="5" id="KW-0052">Apoplast</keyword>
<protein>
    <recommendedName>
        <fullName evidence="4">beta-galactosidase</fullName>
        <ecNumber evidence="4">3.2.1.23</ecNumber>
    </recommendedName>
</protein>
<dbReference type="Proteomes" id="UP001603857">
    <property type="component" value="Unassembled WGS sequence"/>
</dbReference>
<proteinExistence type="inferred from homology"/>
<dbReference type="FunFam" id="2.60.120.260:FF:000097">
    <property type="entry name" value="Beta-galactosidase"/>
    <property type="match status" value="1"/>
</dbReference>
<dbReference type="PANTHER" id="PTHR23421">
    <property type="entry name" value="BETA-GALACTOSIDASE RELATED"/>
    <property type="match status" value="1"/>
</dbReference>
<comment type="catalytic activity">
    <reaction evidence="1">
        <text>Hydrolysis of terminal non-reducing beta-D-galactose residues in beta-D-galactosides.</text>
        <dbReference type="EC" id="3.2.1.23"/>
    </reaction>
</comment>
<dbReference type="GO" id="GO:0004565">
    <property type="term" value="F:beta-galactosidase activity"/>
    <property type="evidence" value="ECO:0007669"/>
    <property type="project" value="UniProtKB-EC"/>
</dbReference>
<dbReference type="CDD" id="cd22842">
    <property type="entry name" value="Gal_Rha_Lectin_BGal"/>
    <property type="match status" value="1"/>
</dbReference>
<keyword evidence="10" id="KW-0326">Glycosidase</keyword>
<accession>A0ABD1NGD6</accession>
<dbReference type="PROSITE" id="PS50228">
    <property type="entry name" value="SUEL_LECTIN"/>
    <property type="match status" value="1"/>
</dbReference>
<evidence type="ECO:0000256" key="1">
    <source>
        <dbReference type="ARBA" id="ARBA00001412"/>
    </source>
</evidence>
<dbReference type="PRINTS" id="PR00742">
    <property type="entry name" value="GLHYDRLASE35"/>
</dbReference>
<evidence type="ECO:0000256" key="5">
    <source>
        <dbReference type="ARBA" id="ARBA00022523"/>
    </source>
</evidence>
<evidence type="ECO:0000256" key="9">
    <source>
        <dbReference type="ARBA" id="ARBA00023180"/>
    </source>
</evidence>
<organism evidence="12 13">
    <name type="scientific">Flemingia macrophylla</name>
    <dbReference type="NCBI Taxonomy" id="520843"/>
    <lineage>
        <taxon>Eukaryota</taxon>
        <taxon>Viridiplantae</taxon>
        <taxon>Streptophyta</taxon>
        <taxon>Embryophyta</taxon>
        <taxon>Tracheophyta</taxon>
        <taxon>Spermatophyta</taxon>
        <taxon>Magnoliopsida</taxon>
        <taxon>eudicotyledons</taxon>
        <taxon>Gunneridae</taxon>
        <taxon>Pentapetalae</taxon>
        <taxon>rosids</taxon>
        <taxon>fabids</taxon>
        <taxon>Fabales</taxon>
        <taxon>Fabaceae</taxon>
        <taxon>Papilionoideae</taxon>
        <taxon>50 kb inversion clade</taxon>
        <taxon>NPAAA clade</taxon>
        <taxon>indigoferoid/millettioid clade</taxon>
        <taxon>Phaseoleae</taxon>
        <taxon>Flemingia</taxon>
    </lineage>
</organism>
<evidence type="ECO:0000256" key="7">
    <source>
        <dbReference type="ARBA" id="ARBA00022729"/>
    </source>
</evidence>
<evidence type="ECO:0000313" key="12">
    <source>
        <dbReference type="EMBL" id="KAL2347186.1"/>
    </source>
</evidence>
<dbReference type="GO" id="GO:0048046">
    <property type="term" value="C:apoplast"/>
    <property type="evidence" value="ECO:0007669"/>
    <property type="project" value="UniProtKB-SubCell"/>
</dbReference>
<keyword evidence="6" id="KW-0964">Secreted</keyword>
<evidence type="ECO:0000256" key="8">
    <source>
        <dbReference type="ARBA" id="ARBA00022801"/>
    </source>
</evidence>
<dbReference type="InterPro" id="IPR043159">
    <property type="entry name" value="Lectin_gal-bd_sf"/>
</dbReference>
<reference evidence="12 13" key="1">
    <citation type="submission" date="2024-08" db="EMBL/GenBank/DDBJ databases">
        <title>Insights into the chromosomal genome structure of Flemingia macrophylla.</title>
        <authorList>
            <person name="Ding Y."/>
            <person name="Zhao Y."/>
            <person name="Bi W."/>
            <person name="Wu M."/>
            <person name="Zhao G."/>
            <person name="Gong Y."/>
            <person name="Li W."/>
            <person name="Zhang P."/>
        </authorList>
    </citation>
    <scope>NUCLEOTIDE SEQUENCE [LARGE SCALE GENOMIC DNA]</scope>
    <source>
        <strain evidence="12">DYQJB</strain>
        <tissue evidence="12">Leaf</tissue>
    </source>
</reference>
<dbReference type="EC" id="3.2.1.23" evidence="4"/>